<keyword evidence="3" id="KW-0804">Transcription</keyword>
<keyword evidence="2 4" id="KW-0238">DNA-binding</keyword>
<dbReference type="GO" id="GO:0045892">
    <property type="term" value="P:negative regulation of DNA-templated transcription"/>
    <property type="evidence" value="ECO:0007669"/>
    <property type="project" value="InterPro"/>
</dbReference>
<evidence type="ECO:0000256" key="1">
    <source>
        <dbReference type="ARBA" id="ARBA00023015"/>
    </source>
</evidence>
<dbReference type="SUPFAM" id="SSF48498">
    <property type="entry name" value="Tetracyclin repressor-like, C-terminal domain"/>
    <property type="match status" value="1"/>
</dbReference>
<dbReference type="GO" id="GO:0003677">
    <property type="term" value="F:DNA binding"/>
    <property type="evidence" value="ECO:0007669"/>
    <property type="project" value="UniProtKB-UniRule"/>
</dbReference>
<dbReference type="PROSITE" id="PS50977">
    <property type="entry name" value="HTH_TETR_2"/>
    <property type="match status" value="1"/>
</dbReference>
<evidence type="ECO:0000256" key="4">
    <source>
        <dbReference type="PROSITE-ProRule" id="PRU00335"/>
    </source>
</evidence>
<dbReference type="GO" id="GO:0003700">
    <property type="term" value="F:DNA-binding transcription factor activity"/>
    <property type="evidence" value="ECO:0007669"/>
    <property type="project" value="InterPro"/>
</dbReference>
<dbReference type="Gene3D" id="1.10.10.60">
    <property type="entry name" value="Homeodomain-like"/>
    <property type="match status" value="1"/>
</dbReference>
<keyword evidence="1" id="KW-0805">Transcription regulation</keyword>
<dbReference type="PANTHER" id="PTHR43479">
    <property type="entry name" value="ACREF/ENVCD OPERON REPRESSOR-RELATED"/>
    <property type="match status" value="1"/>
</dbReference>
<protein>
    <recommendedName>
        <fullName evidence="5">HTH tetR-type domain-containing protein</fullName>
    </recommendedName>
</protein>
<sequence length="196" mass="22139">MKKRKREGEQTKQRIADKAKELFSQKGYAATSMEEITEAAQTSKGNIYYHFKSKENLFLYLLEQSMMNWIEKWNMKSTAYSSAKEKLYGIAEHTALDFAGPLIKALEEFAGSQLADKLLLEKANEIGMLPLHSFRSVIEEGMASGEFKQGNVDEMTLILTGFMAGVGSYYHDLTQEELLALYKKSVDIMLYGMAAS</sequence>
<dbReference type="FunFam" id="1.10.10.60:FF:000141">
    <property type="entry name" value="TetR family transcriptional regulator"/>
    <property type="match status" value="1"/>
</dbReference>
<feature type="domain" description="HTH tetR-type" evidence="5">
    <location>
        <begin position="9"/>
        <end position="69"/>
    </location>
</feature>
<dbReference type="Gene3D" id="1.10.357.10">
    <property type="entry name" value="Tetracycline Repressor, domain 2"/>
    <property type="match status" value="1"/>
</dbReference>
<dbReference type="InterPro" id="IPR013571">
    <property type="entry name" value="Tscrpt_reg_QacR_C"/>
</dbReference>
<dbReference type="InterPro" id="IPR001647">
    <property type="entry name" value="HTH_TetR"/>
</dbReference>
<dbReference type="PRINTS" id="PR00455">
    <property type="entry name" value="HTHTETR"/>
</dbReference>
<dbReference type="InterPro" id="IPR009057">
    <property type="entry name" value="Homeodomain-like_sf"/>
</dbReference>
<accession>A0A1V0US31</accession>
<dbReference type="PANTHER" id="PTHR43479:SF11">
    <property type="entry name" value="ACREF_ENVCD OPERON REPRESSOR-RELATED"/>
    <property type="match status" value="1"/>
</dbReference>
<dbReference type="InterPro" id="IPR036271">
    <property type="entry name" value="Tet_transcr_reg_TetR-rel_C_sf"/>
</dbReference>
<dbReference type="RefSeq" id="WP_083039779.1">
    <property type="nucleotide sequence ID" value="NZ_CP020557.1"/>
</dbReference>
<dbReference type="InterPro" id="IPR050624">
    <property type="entry name" value="HTH-type_Tx_Regulator"/>
</dbReference>
<dbReference type="Pfam" id="PF08360">
    <property type="entry name" value="TetR_C_5"/>
    <property type="match status" value="1"/>
</dbReference>
<evidence type="ECO:0000256" key="2">
    <source>
        <dbReference type="ARBA" id="ARBA00023125"/>
    </source>
</evidence>
<evidence type="ECO:0000256" key="3">
    <source>
        <dbReference type="ARBA" id="ARBA00023163"/>
    </source>
</evidence>
<dbReference type="EMBL" id="CP020557">
    <property type="protein sequence ID" value="ARF67984.1"/>
    <property type="molecule type" value="Genomic_DNA"/>
</dbReference>
<dbReference type="AlphaFoldDB" id="A0A1V0US31"/>
<dbReference type="SUPFAM" id="SSF46689">
    <property type="entry name" value="Homeodomain-like"/>
    <property type="match status" value="1"/>
</dbReference>
<dbReference type="Proteomes" id="UP000192727">
    <property type="component" value="Chromosome"/>
</dbReference>
<organism evidence="6 7">
    <name type="scientific">Paenibacillus larvae subsp. pulvifaciens</name>
    <dbReference type="NCBI Taxonomy" id="1477"/>
    <lineage>
        <taxon>Bacteria</taxon>
        <taxon>Bacillati</taxon>
        <taxon>Bacillota</taxon>
        <taxon>Bacilli</taxon>
        <taxon>Bacillales</taxon>
        <taxon>Paenibacillaceae</taxon>
        <taxon>Paenibacillus</taxon>
    </lineage>
</organism>
<dbReference type="Pfam" id="PF00440">
    <property type="entry name" value="TetR_N"/>
    <property type="match status" value="1"/>
</dbReference>
<reference evidence="6 7" key="1">
    <citation type="submission" date="2017-03" db="EMBL/GenBank/DDBJ databases">
        <title>Paenibacillus larvae genome sequencing.</title>
        <authorList>
            <person name="Dingman D.W."/>
        </authorList>
    </citation>
    <scope>NUCLEOTIDE SEQUENCE [LARGE SCALE GENOMIC DNA]</scope>
    <source>
        <strain evidence="6 7">SAG 10367</strain>
    </source>
</reference>
<gene>
    <name evidence="6" type="ORF">B7C51_09305</name>
</gene>
<evidence type="ECO:0000313" key="7">
    <source>
        <dbReference type="Proteomes" id="UP000192727"/>
    </source>
</evidence>
<evidence type="ECO:0000313" key="6">
    <source>
        <dbReference type="EMBL" id="ARF67984.1"/>
    </source>
</evidence>
<feature type="DNA-binding region" description="H-T-H motif" evidence="4">
    <location>
        <begin position="32"/>
        <end position="51"/>
    </location>
</feature>
<name>A0A1V0US31_9BACL</name>
<proteinExistence type="predicted"/>
<evidence type="ECO:0000259" key="5">
    <source>
        <dbReference type="PROSITE" id="PS50977"/>
    </source>
</evidence>